<sequence>MRNTKFFRKTALNVLLAGAAVLGAGTAAMAQTHGGTLNVILNPEPPILMLGLNQQTPTQIVGGKIYESLLTYDFKLNPQASLAKSWNVSADGLTYTFELQEGVTWHDGKPFTADDVLFSLKEYLPEVHARARNNLSHVASIEKTGPLTIVITLKEPYSPFINAFEVSSAPIVPAHIYKGTDFRNNPANQTPIGTGPFKFKEWQRGRFVLLERNDKYWRPNLPYLDKIYFQVIPDANSRLVALESGSVQVASFGDIDFAFLPQIKANPQLEVTTQGYEFTGSHAAIELNHRAKPLDDARFRQAIQYAIDRKFLADRIFFGAARPATGPVSSVTRFYDDKLPRYDYDPKKAIALLDEMGLKPDASGKRASIKLLGLPYGDTWTKVSEYVKNSLSKVGVEVVLESTDAGSWARRYSNWEFDTVVEYLYQYSDPALGVDRTYRSDNIHKGGYGTNTSGYVNKDVDAALIAAAKEVDPVKRQQLYSQAYGQVAKDAPTAWLVELAFPTITNKKVKNVTTSAIGVAESFATTYIEK</sequence>
<organism evidence="5 7">
    <name type="scientific">Achromobacter denitrificans</name>
    <name type="common">Alcaligenes denitrificans</name>
    <dbReference type="NCBI Taxonomy" id="32002"/>
    <lineage>
        <taxon>Bacteria</taxon>
        <taxon>Pseudomonadati</taxon>
        <taxon>Pseudomonadota</taxon>
        <taxon>Betaproteobacteria</taxon>
        <taxon>Burkholderiales</taxon>
        <taxon>Alcaligenaceae</taxon>
        <taxon>Achromobacter</taxon>
    </lineage>
</organism>
<dbReference type="InterPro" id="IPR000914">
    <property type="entry name" value="SBP_5_dom"/>
</dbReference>
<dbReference type="EMBL" id="CP054569">
    <property type="protein sequence ID" value="QKQ49578.1"/>
    <property type="molecule type" value="Genomic_DNA"/>
</dbReference>
<dbReference type="GO" id="GO:1904680">
    <property type="term" value="F:peptide transmembrane transporter activity"/>
    <property type="evidence" value="ECO:0007669"/>
    <property type="project" value="TreeGrafter"/>
</dbReference>
<reference evidence="5 7" key="1">
    <citation type="submission" date="2020-05" db="EMBL/GenBank/DDBJ databases">
        <title>FDA dAtabase for Regulatory Grade micrObial Sequences (FDA-ARGOS): Supporting development and validation of Infectious Disease Dx tests.</title>
        <authorList>
            <person name="Sproer C."/>
            <person name="Gronow S."/>
            <person name="Severitt S."/>
            <person name="Schroder I."/>
            <person name="Tallon L."/>
            <person name="Sadzewicz L."/>
            <person name="Zhao X."/>
            <person name="Vavikolanu K."/>
            <person name="Mehta A."/>
            <person name="Aluvathingal J."/>
            <person name="Nadendla S."/>
            <person name="Myers T."/>
            <person name="Yan Y."/>
            <person name="Sichtig H."/>
        </authorList>
    </citation>
    <scope>NUCLEOTIDE SEQUENCE [LARGE SCALE GENOMIC DNA]</scope>
    <source>
        <strain evidence="5 7">FDAARGOS_787</strain>
    </source>
</reference>
<evidence type="ECO:0000256" key="2">
    <source>
        <dbReference type="ARBA" id="ARBA00022729"/>
    </source>
</evidence>
<dbReference type="GO" id="GO:0030288">
    <property type="term" value="C:outer membrane-bounded periplasmic space"/>
    <property type="evidence" value="ECO:0007669"/>
    <property type="project" value="UniProtKB-ARBA"/>
</dbReference>
<evidence type="ECO:0000313" key="8">
    <source>
        <dbReference type="Proteomes" id="UP001446337"/>
    </source>
</evidence>
<dbReference type="SUPFAM" id="SSF53850">
    <property type="entry name" value="Periplasmic binding protein-like II"/>
    <property type="match status" value="1"/>
</dbReference>
<dbReference type="PIRSF" id="PIRSF002741">
    <property type="entry name" value="MppA"/>
    <property type="match status" value="1"/>
</dbReference>
<evidence type="ECO:0000259" key="4">
    <source>
        <dbReference type="Pfam" id="PF00496"/>
    </source>
</evidence>
<evidence type="ECO:0000313" key="7">
    <source>
        <dbReference type="Proteomes" id="UP000509782"/>
    </source>
</evidence>
<dbReference type="GO" id="GO:0015833">
    <property type="term" value="P:peptide transport"/>
    <property type="evidence" value="ECO:0007669"/>
    <property type="project" value="TreeGrafter"/>
</dbReference>
<evidence type="ECO:0000256" key="3">
    <source>
        <dbReference type="SAM" id="SignalP"/>
    </source>
</evidence>
<dbReference type="EMBL" id="CP154792">
    <property type="protein sequence ID" value="XAN15939.1"/>
    <property type="molecule type" value="Genomic_DNA"/>
</dbReference>
<evidence type="ECO:0000313" key="6">
    <source>
        <dbReference type="EMBL" id="XAN15939.1"/>
    </source>
</evidence>
<evidence type="ECO:0000256" key="1">
    <source>
        <dbReference type="ARBA" id="ARBA00005695"/>
    </source>
</evidence>
<dbReference type="STRING" id="32002.BVK87_12850"/>
<dbReference type="Gene3D" id="3.40.190.10">
    <property type="entry name" value="Periplasmic binding protein-like II"/>
    <property type="match status" value="1"/>
</dbReference>
<gene>
    <name evidence="6" type="ORF">AAIK43_31950</name>
    <name evidence="5" type="ORF">FOC81_23830</name>
</gene>
<dbReference type="InterPro" id="IPR039424">
    <property type="entry name" value="SBP_5"/>
</dbReference>
<dbReference type="GeneID" id="92848643"/>
<protein>
    <submittedName>
        <fullName evidence="5">ABC transporter substrate-binding protein</fullName>
    </submittedName>
</protein>
<name>A0A427WZ18_ACHDE</name>
<dbReference type="InterPro" id="IPR030678">
    <property type="entry name" value="Peptide/Ni-bd"/>
</dbReference>
<proteinExistence type="inferred from homology"/>
<keyword evidence="8" id="KW-1185">Reference proteome</keyword>
<feature type="chain" id="PRO_5030092291" evidence="3">
    <location>
        <begin position="31"/>
        <end position="530"/>
    </location>
</feature>
<dbReference type="Gene3D" id="3.10.105.10">
    <property type="entry name" value="Dipeptide-binding Protein, Domain 3"/>
    <property type="match status" value="1"/>
</dbReference>
<dbReference type="PANTHER" id="PTHR30290">
    <property type="entry name" value="PERIPLASMIC BINDING COMPONENT OF ABC TRANSPORTER"/>
    <property type="match status" value="1"/>
</dbReference>
<feature type="signal peptide" evidence="3">
    <location>
        <begin position="1"/>
        <end position="30"/>
    </location>
</feature>
<dbReference type="Pfam" id="PF00496">
    <property type="entry name" value="SBP_bac_5"/>
    <property type="match status" value="1"/>
</dbReference>
<comment type="similarity">
    <text evidence="1">Belongs to the bacterial solute-binding protein 5 family.</text>
</comment>
<reference evidence="6 8" key="2">
    <citation type="submission" date="2024-05" db="EMBL/GenBank/DDBJ databases">
        <title>Achromobacter denitrificans. BP1, complete genome.</title>
        <authorList>
            <person name="Zhang B."/>
        </authorList>
    </citation>
    <scope>NUCLEOTIDE SEQUENCE [LARGE SCALE GENOMIC DNA]</scope>
    <source>
        <strain evidence="6 8">BP1</strain>
    </source>
</reference>
<dbReference type="Proteomes" id="UP000509782">
    <property type="component" value="Chromosome"/>
</dbReference>
<dbReference type="CDD" id="cd08517">
    <property type="entry name" value="PBP2_NikA_DppA_OppA_like_13"/>
    <property type="match status" value="1"/>
</dbReference>
<dbReference type="Proteomes" id="UP001446337">
    <property type="component" value="Chromosome"/>
</dbReference>
<dbReference type="OrthoDB" id="9801799at2"/>
<dbReference type="GO" id="GO:0043190">
    <property type="term" value="C:ATP-binding cassette (ABC) transporter complex"/>
    <property type="evidence" value="ECO:0007669"/>
    <property type="project" value="InterPro"/>
</dbReference>
<dbReference type="PANTHER" id="PTHR30290:SF38">
    <property type="entry name" value="D,D-DIPEPTIDE-BINDING PERIPLASMIC PROTEIN DDPA-RELATED"/>
    <property type="match status" value="1"/>
</dbReference>
<dbReference type="AlphaFoldDB" id="A0A427WZ18"/>
<evidence type="ECO:0000313" key="5">
    <source>
        <dbReference type="EMBL" id="QKQ49578.1"/>
    </source>
</evidence>
<dbReference type="RefSeq" id="WP_062683410.1">
    <property type="nucleotide sequence ID" value="NZ_BLWG01000005.1"/>
</dbReference>
<keyword evidence="2 3" id="KW-0732">Signal</keyword>
<feature type="domain" description="Solute-binding protein family 5" evidence="4">
    <location>
        <begin position="78"/>
        <end position="441"/>
    </location>
</feature>
<accession>A0A427WZ18</accession>
<dbReference type="Gene3D" id="3.90.76.10">
    <property type="entry name" value="Dipeptide-binding Protein, Domain 1"/>
    <property type="match status" value="1"/>
</dbReference>